<comment type="caution">
    <text evidence="2">The sequence shown here is derived from an EMBL/GenBank/DDBJ whole genome shotgun (WGS) entry which is preliminary data.</text>
</comment>
<reference evidence="2" key="1">
    <citation type="journal article" date="2023" name="Science">
        <title>Genome structures resolve the early diversification of teleost fishes.</title>
        <authorList>
            <person name="Parey E."/>
            <person name="Louis A."/>
            <person name="Montfort J."/>
            <person name="Bouchez O."/>
            <person name="Roques C."/>
            <person name="Iampietro C."/>
            <person name="Lluch J."/>
            <person name="Castinel A."/>
            <person name="Donnadieu C."/>
            <person name="Desvignes T."/>
            <person name="Floi Bucao C."/>
            <person name="Jouanno E."/>
            <person name="Wen M."/>
            <person name="Mejri S."/>
            <person name="Dirks R."/>
            <person name="Jansen H."/>
            <person name="Henkel C."/>
            <person name="Chen W.J."/>
            <person name="Zahm M."/>
            <person name="Cabau C."/>
            <person name="Klopp C."/>
            <person name="Thompson A.W."/>
            <person name="Robinson-Rechavi M."/>
            <person name="Braasch I."/>
            <person name="Lecointre G."/>
            <person name="Bobe J."/>
            <person name="Postlethwait J.H."/>
            <person name="Berthelot C."/>
            <person name="Roest Crollius H."/>
            <person name="Guiguen Y."/>
        </authorList>
    </citation>
    <scope>NUCLEOTIDE SEQUENCE</scope>
    <source>
        <strain evidence="2">NC1722</strain>
    </source>
</reference>
<evidence type="ECO:0000256" key="1">
    <source>
        <dbReference type="SAM" id="MobiDB-lite"/>
    </source>
</evidence>
<dbReference type="AlphaFoldDB" id="A0AAD7TCZ5"/>
<dbReference type="EMBL" id="JAINUG010000002">
    <property type="protein sequence ID" value="KAJ8418372.1"/>
    <property type="molecule type" value="Genomic_DNA"/>
</dbReference>
<feature type="region of interest" description="Disordered" evidence="1">
    <location>
        <begin position="1"/>
        <end position="99"/>
    </location>
</feature>
<feature type="compositionally biased region" description="Basic residues" evidence="1">
    <location>
        <begin position="84"/>
        <end position="99"/>
    </location>
</feature>
<proteinExistence type="predicted"/>
<evidence type="ECO:0000313" key="3">
    <source>
        <dbReference type="Proteomes" id="UP001221898"/>
    </source>
</evidence>
<evidence type="ECO:0000313" key="2">
    <source>
        <dbReference type="EMBL" id="KAJ8418372.1"/>
    </source>
</evidence>
<sequence length="99" mass="11198">MSSPCSSCRDCSNRASASERQRSKLSPFPAENTASAGRGRGASNTRSYGTHRKSTHPLSPPCRQRTKLEALNTQSHRDPEQSTHLHRARRHRTHFKKQF</sequence>
<feature type="compositionally biased region" description="Polar residues" evidence="1">
    <location>
        <begin position="1"/>
        <end position="16"/>
    </location>
</feature>
<gene>
    <name evidence="2" type="ORF">AAFF_G00140810</name>
</gene>
<accession>A0AAD7TCZ5</accession>
<keyword evidence="3" id="KW-1185">Reference proteome</keyword>
<organism evidence="2 3">
    <name type="scientific">Aldrovandia affinis</name>
    <dbReference type="NCBI Taxonomy" id="143900"/>
    <lineage>
        <taxon>Eukaryota</taxon>
        <taxon>Metazoa</taxon>
        <taxon>Chordata</taxon>
        <taxon>Craniata</taxon>
        <taxon>Vertebrata</taxon>
        <taxon>Euteleostomi</taxon>
        <taxon>Actinopterygii</taxon>
        <taxon>Neopterygii</taxon>
        <taxon>Teleostei</taxon>
        <taxon>Notacanthiformes</taxon>
        <taxon>Halosauridae</taxon>
        <taxon>Aldrovandia</taxon>
    </lineage>
</organism>
<dbReference type="Proteomes" id="UP001221898">
    <property type="component" value="Unassembled WGS sequence"/>
</dbReference>
<name>A0AAD7TCZ5_9TELE</name>
<protein>
    <submittedName>
        <fullName evidence="2">Uncharacterized protein</fullName>
    </submittedName>
</protein>